<protein>
    <submittedName>
        <fullName evidence="2">Uncharacterized protein</fullName>
    </submittedName>
</protein>
<dbReference type="OrthoDB" id="10067624at2759"/>
<feature type="region of interest" description="Disordered" evidence="1">
    <location>
        <begin position="1"/>
        <end position="25"/>
    </location>
</feature>
<dbReference type="EMBL" id="LR899011">
    <property type="protein sequence ID" value="CAD7085470.1"/>
    <property type="molecule type" value="Genomic_DNA"/>
</dbReference>
<organism evidence="2 3">
    <name type="scientific">Hermetia illucens</name>
    <name type="common">Black soldier fly</name>
    <dbReference type="NCBI Taxonomy" id="343691"/>
    <lineage>
        <taxon>Eukaryota</taxon>
        <taxon>Metazoa</taxon>
        <taxon>Ecdysozoa</taxon>
        <taxon>Arthropoda</taxon>
        <taxon>Hexapoda</taxon>
        <taxon>Insecta</taxon>
        <taxon>Pterygota</taxon>
        <taxon>Neoptera</taxon>
        <taxon>Endopterygota</taxon>
        <taxon>Diptera</taxon>
        <taxon>Brachycera</taxon>
        <taxon>Stratiomyomorpha</taxon>
        <taxon>Stratiomyidae</taxon>
        <taxon>Hermetiinae</taxon>
        <taxon>Hermetia</taxon>
    </lineage>
</organism>
<accession>A0A7R8YX60</accession>
<dbReference type="Proteomes" id="UP000594454">
    <property type="component" value="Chromosome 3"/>
</dbReference>
<proteinExistence type="predicted"/>
<keyword evidence="3" id="KW-1185">Reference proteome</keyword>
<evidence type="ECO:0000256" key="1">
    <source>
        <dbReference type="SAM" id="MobiDB-lite"/>
    </source>
</evidence>
<dbReference type="AlphaFoldDB" id="A0A7R8YX60"/>
<evidence type="ECO:0000313" key="3">
    <source>
        <dbReference type="Proteomes" id="UP000594454"/>
    </source>
</evidence>
<feature type="region of interest" description="Disordered" evidence="1">
    <location>
        <begin position="67"/>
        <end position="86"/>
    </location>
</feature>
<reference evidence="2 3" key="1">
    <citation type="submission" date="2020-11" db="EMBL/GenBank/DDBJ databases">
        <authorList>
            <person name="Wallbank WR R."/>
            <person name="Pardo Diaz C."/>
            <person name="Kozak K."/>
            <person name="Martin S."/>
            <person name="Jiggins C."/>
            <person name="Moest M."/>
            <person name="Warren A I."/>
            <person name="Generalovic N T."/>
            <person name="Byers J.R.P. K."/>
            <person name="Montejo-Kovacevich G."/>
            <person name="Yen C E."/>
        </authorList>
    </citation>
    <scope>NUCLEOTIDE SEQUENCE [LARGE SCALE GENOMIC DNA]</scope>
</reference>
<evidence type="ECO:0000313" key="2">
    <source>
        <dbReference type="EMBL" id="CAD7085470.1"/>
    </source>
</evidence>
<name>A0A7R8YX60_HERIL</name>
<dbReference type="InParanoid" id="A0A7R8YX60"/>
<sequence>MSKSNELCSKSHRGEPHVSTTTKHKIVANVSPNTILSPVLNDQMNALNDLLEYDDDLDAFDSYKMHSQEEATGNDGSDELDGENGGVPLSVELAQSLLGSSVRVEESDGAVSCPSNSTISKKEFVKGSELFLRLRDTNCDIEFIDDDKFVDGVVVVDEEQYEHAGSVSRENSCESSAAFQQCAVEIDNEQILFEATFTEQYFFEL</sequence>
<gene>
    <name evidence="2" type="ORF">HERILL_LOCUS8309</name>
</gene>